<dbReference type="Proteomes" id="UP000198896">
    <property type="component" value="Unassembled WGS sequence"/>
</dbReference>
<gene>
    <name evidence="1" type="ORF">SAMN05216245_11346</name>
</gene>
<dbReference type="AlphaFoldDB" id="A0A1I2CMR3"/>
<name>A0A1I2CMR3_9FIRM</name>
<dbReference type="PANTHER" id="PTHR40396">
    <property type="entry name" value="ATPASE-LIKE PROTEIN"/>
    <property type="match status" value="1"/>
</dbReference>
<evidence type="ECO:0000313" key="2">
    <source>
        <dbReference type="Proteomes" id="UP000198896"/>
    </source>
</evidence>
<accession>A0A1I2CMR3</accession>
<dbReference type="PANTHER" id="PTHR40396:SF1">
    <property type="entry name" value="ATPASE AAA-TYPE CORE DOMAIN-CONTAINING PROTEIN"/>
    <property type="match status" value="1"/>
</dbReference>
<organism evidence="1 2">
    <name type="scientific">Succiniclasticum ruminis DSM 9236</name>
    <dbReference type="NCBI Taxonomy" id="1123323"/>
    <lineage>
        <taxon>Bacteria</taxon>
        <taxon>Bacillati</taxon>
        <taxon>Bacillota</taxon>
        <taxon>Negativicutes</taxon>
        <taxon>Acidaminococcales</taxon>
        <taxon>Acidaminococcaceae</taxon>
        <taxon>Succiniclasticum</taxon>
    </lineage>
</organism>
<sequence length="210" mass="24666">MWQTMEVYTSDIKDDSTVLFLTVMNRNKKNFYLKFEKAHILKDVFDWIKQALDINFPDVPISDYYYLSRADNVKEVCKVISAFGTGITDYKMIDVQLEQVLETLPKNLRDRITGDIERKQVEHRQNNDNEKSIMVMRSKFDFFAITVSKDEKVECQTIEFSHGKDGILFELSEESDGTLRILDLLEVLLSKEGKTYVIDELQCYRACWKN</sequence>
<keyword evidence="2" id="KW-1185">Reference proteome</keyword>
<evidence type="ECO:0000313" key="1">
    <source>
        <dbReference type="EMBL" id="SFE69083.1"/>
    </source>
</evidence>
<reference evidence="1 2" key="1">
    <citation type="submission" date="2016-10" db="EMBL/GenBank/DDBJ databases">
        <authorList>
            <person name="de Groot N.N."/>
        </authorList>
    </citation>
    <scope>NUCLEOTIDE SEQUENCE [LARGE SCALE GENOMIC DNA]</scope>
    <source>
        <strain evidence="1 2">DSM 9236</strain>
    </source>
</reference>
<proteinExistence type="predicted"/>
<protein>
    <submittedName>
        <fullName evidence="1">Uncharacterized protein</fullName>
    </submittedName>
</protein>
<dbReference type="EMBL" id="FONL01000013">
    <property type="protein sequence ID" value="SFE69083.1"/>
    <property type="molecule type" value="Genomic_DNA"/>
</dbReference>